<dbReference type="STRING" id="37659.GCA_000703125_00274"/>
<evidence type="ECO:0000313" key="6">
    <source>
        <dbReference type="Proteomes" id="UP000239863"/>
    </source>
</evidence>
<dbReference type="InterPro" id="IPR006127">
    <property type="entry name" value="ZnuA-like"/>
</dbReference>
<dbReference type="PROSITE" id="PS51257">
    <property type="entry name" value="PROKAR_LIPOPROTEIN"/>
    <property type="match status" value="1"/>
</dbReference>
<dbReference type="InterPro" id="IPR006128">
    <property type="entry name" value="Lipoprotein_PsaA-like"/>
</dbReference>
<dbReference type="SUPFAM" id="SSF53807">
    <property type="entry name" value="Helical backbone' metal receptor"/>
    <property type="match status" value="1"/>
</dbReference>
<dbReference type="RefSeq" id="WP_104410200.1">
    <property type="nucleotide sequence ID" value="NZ_PTIS01000012.1"/>
</dbReference>
<dbReference type="PANTHER" id="PTHR42953:SF3">
    <property type="entry name" value="HIGH-AFFINITY ZINC UPTAKE SYSTEM PROTEIN ZNUA"/>
    <property type="match status" value="1"/>
</dbReference>
<organism evidence="5 6">
    <name type="scientific">Clostridium algidicarnis DSM 15099</name>
    <dbReference type="NCBI Taxonomy" id="1121295"/>
    <lineage>
        <taxon>Bacteria</taxon>
        <taxon>Bacillati</taxon>
        <taxon>Bacillota</taxon>
        <taxon>Clostridia</taxon>
        <taxon>Eubacteriales</taxon>
        <taxon>Clostridiaceae</taxon>
        <taxon>Clostridium</taxon>
    </lineage>
</organism>
<dbReference type="Proteomes" id="UP000239863">
    <property type="component" value="Unassembled WGS sequence"/>
</dbReference>
<accession>A0A2S6FWJ6</accession>
<dbReference type="EMBL" id="PTIS01000012">
    <property type="protein sequence ID" value="PPK47899.1"/>
    <property type="molecule type" value="Genomic_DNA"/>
</dbReference>
<dbReference type="InterPro" id="IPR006129">
    <property type="entry name" value="AdhesinB"/>
</dbReference>
<name>A0A2S6FWJ6_9CLOT</name>
<proteinExistence type="inferred from homology"/>
<comment type="similarity">
    <text evidence="1 4">Belongs to the bacterial solute-binding protein 9 family.</text>
</comment>
<dbReference type="GO" id="GO:0007155">
    <property type="term" value="P:cell adhesion"/>
    <property type="evidence" value="ECO:0007669"/>
    <property type="project" value="InterPro"/>
</dbReference>
<dbReference type="CDD" id="cd01017">
    <property type="entry name" value="AdcA"/>
    <property type="match status" value="1"/>
</dbReference>
<evidence type="ECO:0000256" key="4">
    <source>
        <dbReference type="RuleBase" id="RU003512"/>
    </source>
</evidence>
<dbReference type="PRINTS" id="PR00691">
    <property type="entry name" value="ADHESINB"/>
</dbReference>
<keyword evidence="3" id="KW-0732">Signal</keyword>
<dbReference type="GO" id="GO:0030001">
    <property type="term" value="P:metal ion transport"/>
    <property type="evidence" value="ECO:0007669"/>
    <property type="project" value="InterPro"/>
</dbReference>
<dbReference type="PRINTS" id="PR00690">
    <property type="entry name" value="ADHESNFAMILY"/>
</dbReference>
<evidence type="ECO:0000313" key="5">
    <source>
        <dbReference type="EMBL" id="PPK47899.1"/>
    </source>
</evidence>
<evidence type="ECO:0000256" key="3">
    <source>
        <dbReference type="ARBA" id="ARBA00022729"/>
    </source>
</evidence>
<evidence type="ECO:0000256" key="1">
    <source>
        <dbReference type="ARBA" id="ARBA00011028"/>
    </source>
</evidence>
<dbReference type="PANTHER" id="PTHR42953">
    <property type="entry name" value="HIGH-AFFINITY ZINC UPTAKE SYSTEM PROTEIN ZNUA-RELATED"/>
    <property type="match status" value="1"/>
</dbReference>
<dbReference type="Gene3D" id="3.40.50.1980">
    <property type="entry name" value="Nitrogenase molybdenum iron protein domain"/>
    <property type="match status" value="2"/>
</dbReference>
<dbReference type="AlphaFoldDB" id="A0A2S6FWJ6"/>
<sequence>MKKKLFKIIGPLCVVILLSSCVNKKEAGDNKAQAEEKIFVVSSFNAMTEFAMAIGGEKIDITTIVPSGVEAHDFEPKAKDMKNMSKADLFIYNGLEMEHWADDILKSVDNKNLVVVEASKGADLIKSSKEEEHEHGQFDPHVWLSLKEAKVEANNIKEALVKIDSSNKDYYEENYKRFEKELDDLKDEYQSKIQPLENKTFVTGHAAFAYLCRDFGLHQYSVEDVFAEGEPTPQKIKELVGIGKKVSLKTVFTEENVSPKVSETLAREIGAKTDTINTLESEGNYIETMRENLQKIYESLN</sequence>
<dbReference type="GO" id="GO:0046872">
    <property type="term" value="F:metal ion binding"/>
    <property type="evidence" value="ECO:0007669"/>
    <property type="project" value="InterPro"/>
</dbReference>
<gene>
    <name evidence="5" type="ORF">BD821_11240</name>
</gene>
<protein>
    <submittedName>
        <fullName evidence="5">Zinc transport system substrate-binding protein</fullName>
    </submittedName>
</protein>
<dbReference type="InterPro" id="IPR050492">
    <property type="entry name" value="Bact_metal-bind_prot9"/>
</dbReference>
<comment type="caution">
    <text evidence="5">The sequence shown here is derived from an EMBL/GenBank/DDBJ whole genome shotgun (WGS) entry which is preliminary data.</text>
</comment>
<reference evidence="5 6" key="1">
    <citation type="submission" date="2018-02" db="EMBL/GenBank/DDBJ databases">
        <title>Genomic Encyclopedia of Archaeal and Bacterial Type Strains, Phase II (KMG-II): from individual species to whole genera.</title>
        <authorList>
            <person name="Goeker M."/>
        </authorList>
    </citation>
    <scope>NUCLEOTIDE SEQUENCE [LARGE SCALE GENOMIC DNA]</scope>
    <source>
        <strain evidence="5 6">DSM 15099</strain>
    </source>
</reference>
<dbReference type="Pfam" id="PF01297">
    <property type="entry name" value="ZnuA"/>
    <property type="match status" value="1"/>
</dbReference>
<keyword evidence="2 4" id="KW-0813">Transport</keyword>
<dbReference type="OrthoDB" id="9810636at2"/>
<evidence type="ECO:0000256" key="2">
    <source>
        <dbReference type="ARBA" id="ARBA00022448"/>
    </source>
</evidence>